<dbReference type="GO" id="GO:0005794">
    <property type="term" value="C:Golgi apparatus"/>
    <property type="evidence" value="ECO:0000318"/>
    <property type="project" value="GO_Central"/>
</dbReference>
<dbReference type="UniPathway" id="UPA00756"/>
<dbReference type="eggNOG" id="KOG3703">
    <property type="taxonomic scope" value="Eukaryota"/>
</dbReference>
<name>A7STS7_NEMVE</name>
<dbReference type="GO" id="GO:0016787">
    <property type="term" value="F:hydrolase activity"/>
    <property type="evidence" value="ECO:0007669"/>
    <property type="project" value="UniProtKB-KW"/>
</dbReference>
<dbReference type="GO" id="GO:0015016">
    <property type="term" value="F:heparan sulfate N-sulfotransferase activity"/>
    <property type="evidence" value="ECO:0000318"/>
    <property type="project" value="GO_Central"/>
</dbReference>
<evidence type="ECO:0000256" key="11">
    <source>
        <dbReference type="ARBA" id="ARBA00023034"/>
    </source>
</evidence>
<evidence type="ECO:0000313" key="22">
    <source>
        <dbReference type="EMBL" id="EDO32886.1"/>
    </source>
</evidence>
<evidence type="ECO:0000256" key="13">
    <source>
        <dbReference type="ARBA" id="ARBA00023157"/>
    </source>
</evidence>
<gene>
    <name evidence="22" type="ORF">NEMVEDRAFT_v1g247365</name>
</gene>
<organism evidence="22 23">
    <name type="scientific">Nematostella vectensis</name>
    <name type="common">Starlet sea anemone</name>
    <dbReference type="NCBI Taxonomy" id="45351"/>
    <lineage>
        <taxon>Eukaryota</taxon>
        <taxon>Metazoa</taxon>
        <taxon>Cnidaria</taxon>
        <taxon>Anthozoa</taxon>
        <taxon>Hexacorallia</taxon>
        <taxon>Actiniaria</taxon>
        <taxon>Edwardsiidae</taxon>
        <taxon>Nematostella</taxon>
    </lineage>
</organism>
<dbReference type="GO" id="GO:0015012">
    <property type="term" value="P:heparan sulfate proteoglycan biosynthetic process"/>
    <property type="evidence" value="ECO:0000318"/>
    <property type="project" value="GO_Central"/>
</dbReference>
<evidence type="ECO:0000256" key="16">
    <source>
        <dbReference type="PIRSR" id="PIRSR637359-1"/>
    </source>
</evidence>
<dbReference type="Gene3D" id="3.40.50.300">
    <property type="entry name" value="P-loop containing nucleotide triphosphate hydrolases"/>
    <property type="match status" value="1"/>
</dbReference>
<dbReference type="Pfam" id="PF00685">
    <property type="entry name" value="Sulfotransfer_1"/>
    <property type="match status" value="1"/>
</dbReference>
<evidence type="ECO:0000256" key="7">
    <source>
        <dbReference type="ARBA" id="ARBA00022692"/>
    </source>
</evidence>
<feature type="domain" description="Heparan sulfate-N-deacetylase N-terminal" evidence="21">
    <location>
        <begin position="76"/>
        <end position="300"/>
    </location>
</feature>
<evidence type="ECO:0000256" key="2">
    <source>
        <dbReference type="ARBA" id="ARBA00004841"/>
    </source>
</evidence>
<keyword evidence="11" id="KW-0333">Golgi apparatus</keyword>
<dbReference type="InterPro" id="IPR027417">
    <property type="entry name" value="P-loop_NTPase"/>
</dbReference>
<feature type="disulfide bond" evidence="18">
    <location>
        <begin position="830"/>
        <end position="840"/>
    </location>
</feature>
<dbReference type="HOGENOM" id="CLU_011357_2_0_1"/>
<evidence type="ECO:0000259" key="20">
    <source>
        <dbReference type="Pfam" id="PF12062"/>
    </source>
</evidence>
<dbReference type="OMA" id="GLKFWLH"/>
<evidence type="ECO:0000256" key="1">
    <source>
        <dbReference type="ARBA" id="ARBA00004323"/>
    </source>
</evidence>
<evidence type="ECO:0000256" key="18">
    <source>
        <dbReference type="PIRSR" id="PIRSR637359-3"/>
    </source>
</evidence>
<evidence type="ECO:0000259" key="21">
    <source>
        <dbReference type="Pfam" id="PF25119"/>
    </source>
</evidence>
<dbReference type="UniPathway" id="UPA00862"/>
<keyword evidence="6" id="KW-0808">Transferase</keyword>
<dbReference type="Pfam" id="PF25119">
    <property type="entry name" value="HSNSD_N"/>
    <property type="match status" value="1"/>
</dbReference>
<dbReference type="FunCoup" id="A7STS7">
    <property type="interactions" value="828"/>
</dbReference>
<evidence type="ECO:0000256" key="9">
    <source>
        <dbReference type="ARBA" id="ARBA00022968"/>
    </source>
</evidence>
<keyword evidence="7" id="KW-0812">Transmembrane</keyword>
<comment type="pathway">
    <text evidence="2">Glycan metabolism; heparin biosynthesis.</text>
</comment>
<feature type="domain" description="Heparan sulphate-N-deacetylase deacetylase" evidence="20">
    <location>
        <begin position="310"/>
        <end position="514"/>
    </location>
</feature>
<keyword evidence="10" id="KW-1133">Transmembrane helix</keyword>
<dbReference type="InterPro" id="IPR037359">
    <property type="entry name" value="NST/OST"/>
</dbReference>
<evidence type="ECO:0000256" key="14">
    <source>
        <dbReference type="ARBA" id="ARBA00023180"/>
    </source>
</evidence>
<comment type="subcellular location">
    <subcellularLocation>
        <location evidence="1">Golgi apparatus membrane</location>
        <topology evidence="1">Single-pass type II membrane protein</topology>
    </subcellularLocation>
</comment>
<evidence type="ECO:0000313" key="23">
    <source>
        <dbReference type="Proteomes" id="UP000001593"/>
    </source>
</evidence>
<keyword evidence="13 18" id="KW-1015">Disulfide bond</keyword>
<dbReference type="FunFam" id="3.40.50.300:FF:004925">
    <property type="entry name" value="Predicted protein"/>
    <property type="match status" value="1"/>
</dbReference>
<protein>
    <recommendedName>
        <fullName evidence="5">[heparan sulfate]-glucosamine N-sulfotransferase</fullName>
        <ecNumber evidence="5">2.8.2.8</ecNumber>
    </recommendedName>
</protein>
<reference evidence="22 23" key="1">
    <citation type="journal article" date="2007" name="Science">
        <title>Sea anemone genome reveals ancestral eumetazoan gene repertoire and genomic organization.</title>
        <authorList>
            <person name="Putnam N.H."/>
            <person name="Srivastava M."/>
            <person name="Hellsten U."/>
            <person name="Dirks B."/>
            <person name="Chapman J."/>
            <person name="Salamov A."/>
            <person name="Terry A."/>
            <person name="Shapiro H."/>
            <person name="Lindquist E."/>
            <person name="Kapitonov V.V."/>
            <person name="Jurka J."/>
            <person name="Genikhovich G."/>
            <person name="Grigoriev I.V."/>
            <person name="Lucas S.M."/>
            <person name="Steele R.E."/>
            <person name="Finnerty J.R."/>
            <person name="Technau U."/>
            <person name="Martindale M.Q."/>
            <person name="Rokhsar D.S."/>
        </authorList>
    </citation>
    <scope>NUCLEOTIDE SEQUENCE [LARGE SCALE GENOMIC DNA]</scope>
    <source>
        <strain evidence="23">CH2 X CH6</strain>
    </source>
</reference>
<sequence length="893" mass="103481">MAPNQRTNKDRKRGFVHWLIHTPKHNRHSAKHVVEPFTTGKCHNPRDLDSIKDLNSAKYPLEYKNATTRLYEGGNVLVFYRETSITFRLHIVTILEANRVNYKLVYVSQKTSLPPLTENGAPLYHVIVFENLKFYLGLPEKSREIFDKYLRDFSAGLAIFTIAENYGFLPNYFPKLHLKIRTGISSVKTAEVNPKSSLLRLTRAGGVVDDNLPGKDWATFSSNHSTYEPVETISREIFKPQILKDPVNSRLDYAQSYITKRYVSVILDKGKLDGIKKVYFGNGLNFWLHRLLFIDGLDFLSDGAIKRPLDRWILVDIDDIFVGKTGIRMTRDDVQAMISVQQSISERVPGFKFNLGFSGFYYLHGNKQESGGDQELIANADKFWWFSHMYSHRKPHRIATLETMRTELMQNLDFAKRYGIPLNTSYAVAPHHSGVYPTHDLLYDSWKRYYGLTVTSTEEYPHFNPPHHRRGFIYKGIKVLPRQTCGLYTKTIRLKEYPKGPKRLEHSIYGGELFQTVINNPINIYMTHMSNYGSDRLALHTFENVIKYLQCWTNLRIQTEHPVALADRYFDMYPAEKEPLWQNPCKDKRHLYILADEKKCRRLPSVLIVGPQKTGTTALYMFLLMHPDLVSNEQSVKTYEEVQFFNGYNYLRGLDWGLDWYADIPMVITILTDLTDVNNSSNAVLYYKSANYFDSPKTPRRAHSLLPNAKIIVILVDPVKRAYSWYQHVRSHGSKAAIQNSFYDIITGANGSAGQEAILLGQRSLQPGLYAYHLERWLQHYPAPQILVIDGEVLKADPADVMLEVQQFLGTNIFDYNAKLRFDKRKGFYCQITSRGKSKCLGRGKGRRYPPIDQRSREFLENYYRDPNKHLIALLRRLGKPLPQWLAQKYREV</sequence>
<evidence type="ECO:0000256" key="17">
    <source>
        <dbReference type="PIRSR" id="PIRSR637359-2"/>
    </source>
</evidence>
<keyword evidence="14" id="KW-0325">Glycoprotein</keyword>
<evidence type="ECO:0000256" key="15">
    <source>
        <dbReference type="ARBA" id="ARBA00023268"/>
    </source>
</evidence>
<dbReference type="InParanoid" id="A7STS7"/>
<dbReference type="InterPro" id="IPR056793">
    <property type="entry name" value="HSNSD_N"/>
</dbReference>
<keyword evidence="23" id="KW-1185">Reference proteome</keyword>
<dbReference type="InterPro" id="IPR021930">
    <property type="entry name" value="Heparan_SO4_deacetylase_dom"/>
</dbReference>
<feature type="binding site" evidence="17">
    <location>
        <position position="724"/>
    </location>
    <ligand>
        <name>3'-phosphoadenylyl sulfate</name>
        <dbReference type="ChEBI" id="CHEBI:58339"/>
    </ligand>
</feature>
<dbReference type="PANTHER" id="PTHR10605:SF56">
    <property type="entry name" value="BIFUNCTIONAL HEPARAN SULFATE N-DEACETYLASE_N-SULFOTRANSFERASE"/>
    <property type="match status" value="1"/>
</dbReference>
<feature type="domain" description="Sulfotransferase" evidence="19">
    <location>
        <begin position="604"/>
        <end position="865"/>
    </location>
</feature>
<dbReference type="PhylomeDB" id="A7STS7"/>
<keyword evidence="8" id="KW-0378">Hydrolase</keyword>
<keyword evidence="12" id="KW-0472">Membrane</keyword>
<comment type="pathway">
    <text evidence="3">Glycan metabolism; heparan sulfate biosynthesis.</text>
</comment>
<evidence type="ECO:0000256" key="10">
    <source>
        <dbReference type="ARBA" id="ARBA00022989"/>
    </source>
</evidence>
<evidence type="ECO:0000256" key="12">
    <source>
        <dbReference type="ARBA" id="ARBA00023136"/>
    </source>
</evidence>
<keyword evidence="15" id="KW-0511">Multifunctional enzyme</keyword>
<dbReference type="Proteomes" id="UP000001593">
    <property type="component" value="Unassembled WGS sequence"/>
</dbReference>
<evidence type="ECO:0000256" key="4">
    <source>
        <dbReference type="ARBA" id="ARBA00010420"/>
    </source>
</evidence>
<dbReference type="SUPFAM" id="SSF52540">
    <property type="entry name" value="P-loop containing nucleoside triphosphate hydrolases"/>
    <property type="match status" value="1"/>
</dbReference>
<dbReference type="EMBL" id="DS469801">
    <property type="protein sequence ID" value="EDO32886.1"/>
    <property type="molecule type" value="Genomic_DNA"/>
</dbReference>
<dbReference type="GO" id="GO:0030210">
    <property type="term" value="P:heparin proteoglycan biosynthetic process"/>
    <property type="evidence" value="ECO:0007669"/>
    <property type="project" value="UniProtKB-UniPathway"/>
</dbReference>
<feature type="binding site" evidence="17">
    <location>
        <begin position="845"/>
        <end position="849"/>
    </location>
    <ligand>
        <name>3'-phosphoadenylyl sulfate</name>
        <dbReference type="ChEBI" id="CHEBI:58339"/>
    </ligand>
</feature>
<dbReference type="PANTHER" id="PTHR10605">
    <property type="entry name" value="HEPARAN SULFATE SULFOTRANSFERASE"/>
    <property type="match status" value="1"/>
</dbReference>
<feature type="active site" description="For sulfotransferase activity" evidence="16">
    <location>
        <position position="613"/>
    </location>
</feature>
<feature type="binding site" evidence="17">
    <location>
        <position position="829"/>
    </location>
    <ligand>
        <name>3'-phosphoadenylyl sulfate</name>
        <dbReference type="ChEBI" id="CHEBI:58339"/>
    </ligand>
</feature>
<evidence type="ECO:0000256" key="6">
    <source>
        <dbReference type="ARBA" id="ARBA00022679"/>
    </source>
</evidence>
<dbReference type="STRING" id="45351.A7STS7"/>
<evidence type="ECO:0000256" key="5">
    <source>
        <dbReference type="ARBA" id="ARBA00012979"/>
    </source>
</evidence>
<dbReference type="GO" id="GO:0019213">
    <property type="term" value="F:deacetylase activity"/>
    <property type="evidence" value="ECO:0000318"/>
    <property type="project" value="GO_Central"/>
</dbReference>
<evidence type="ECO:0000256" key="8">
    <source>
        <dbReference type="ARBA" id="ARBA00022801"/>
    </source>
</evidence>
<evidence type="ECO:0000256" key="3">
    <source>
        <dbReference type="ARBA" id="ARBA00005093"/>
    </source>
</evidence>
<dbReference type="GO" id="GO:0000139">
    <property type="term" value="C:Golgi membrane"/>
    <property type="evidence" value="ECO:0007669"/>
    <property type="project" value="UniProtKB-SubCell"/>
</dbReference>
<keyword evidence="9" id="KW-0735">Signal-anchor</keyword>
<dbReference type="InterPro" id="IPR000863">
    <property type="entry name" value="Sulfotransferase_dom"/>
</dbReference>
<evidence type="ECO:0000259" key="19">
    <source>
        <dbReference type="Pfam" id="PF00685"/>
    </source>
</evidence>
<dbReference type="EC" id="2.8.2.8" evidence="5"/>
<dbReference type="Pfam" id="PF12062">
    <property type="entry name" value="HSNSD-CE"/>
    <property type="match status" value="1"/>
</dbReference>
<proteinExistence type="inferred from homology"/>
<accession>A7STS7</accession>
<dbReference type="AlphaFoldDB" id="A7STS7"/>
<comment type="similarity">
    <text evidence="4">Belongs to the sulfotransferase 1 family. NDST subfamily.</text>
</comment>